<keyword evidence="12" id="KW-1185">Reference proteome</keyword>
<dbReference type="HAMAP" id="MF_00328">
    <property type="entry name" value="Guanylate_kinase"/>
    <property type="match status" value="1"/>
</dbReference>
<dbReference type="EMBL" id="JADEVV010000006">
    <property type="protein sequence ID" value="MBE9252884.1"/>
    <property type="molecule type" value="Genomic_DNA"/>
</dbReference>
<comment type="catalytic activity">
    <reaction evidence="9">
        <text>GMP + ATP = GDP + ADP</text>
        <dbReference type="Rhea" id="RHEA:20780"/>
        <dbReference type="ChEBI" id="CHEBI:30616"/>
        <dbReference type="ChEBI" id="CHEBI:58115"/>
        <dbReference type="ChEBI" id="CHEBI:58189"/>
        <dbReference type="ChEBI" id="CHEBI:456216"/>
        <dbReference type="EC" id="2.7.4.8"/>
    </reaction>
</comment>
<dbReference type="InterPro" id="IPR020590">
    <property type="entry name" value="Guanylate_kinase_CS"/>
</dbReference>
<comment type="similarity">
    <text evidence="1 9">Belongs to the guanylate kinase family.</text>
</comment>
<keyword evidence="4 9" id="KW-0808">Transferase</keyword>
<dbReference type="PROSITE" id="PS50052">
    <property type="entry name" value="GUANYLATE_KINASE_2"/>
    <property type="match status" value="1"/>
</dbReference>
<evidence type="ECO:0000256" key="9">
    <source>
        <dbReference type="HAMAP-Rule" id="MF_00328"/>
    </source>
</evidence>
<dbReference type="Gene3D" id="3.40.50.300">
    <property type="entry name" value="P-loop containing nucleotide triphosphate hydrolases"/>
    <property type="match status" value="1"/>
</dbReference>
<dbReference type="Proteomes" id="UP000658720">
    <property type="component" value="Unassembled WGS sequence"/>
</dbReference>
<dbReference type="InterPro" id="IPR017665">
    <property type="entry name" value="Guanylate_kinase"/>
</dbReference>
<protein>
    <recommendedName>
        <fullName evidence="3 9">Guanylate kinase</fullName>
        <ecNumber evidence="2 9">2.7.4.8</ecNumber>
    </recommendedName>
    <alternativeName>
        <fullName evidence="8 9">GMP kinase</fullName>
    </alternativeName>
</protein>
<sequence length="195" mass="21783">MAPDQTSAKGQLIVLTGPSGVGKGTLVQLLLERHPHWFLSISATTRSPRAGEEDGQSYYFLSKEEFQTWIGEEKLLEWAEYAGNYYGTPRQPVEAQIAQGKTVLLEIEVLGARQIKQTFPSARRIFILPPSVEVLEERLRGRGSDSETAIAKRLAQAQQELQAAAEFDHQLVNDDLDRALHCLIDLIEEGNQPQD</sequence>
<name>A0ABR9VNF9_9SYNC</name>
<dbReference type="PANTHER" id="PTHR23117">
    <property type="entry name" value="GUANYLATE KINASE-RELATED"/>
    <property type="match status" value="1"/>
</dbReference>
<dbReference type="PANTHER" id="PTHR23117:SF13">
    <property type="entry name" value="GUANYLATE KINASE"/>
    <property type="match status" value="1"/>
</dbReference>
<reference evidence="11 12" key="1">
    <citation type="submission" date="2020-10" db="EMBL/GenBank/DDBJ databases">
        <authorList>
            <person name="Castelo-Branco R."/>
            <person name="Eusebio N."/>
            <person name="Adriana R."/>
            <person name="Vieira A."/>
            <person name="Brugerolle De Fraissinette N."/>
            <person name="Rezende De Castro R."/>
            <person name="Schneider M.P."/>
            <person name="Vasconcelos V."/>
            <person name="Leao P.N."/>
        </authorList>
    </citation>
    <scope>NUCLEOTIDE SEQUENCE [LARGE SCALE GENOMIC DNA]</scope>
    <source>
        <strain evidence="11 12">LEGE 00031</strain>
    </source>
</reference>
<dbReference type="PROSITE" id="PS00856">
    <property type="entry name" value="GUANYLATE_KINASE_1"/>
    <property type="match status" value="1"/>
</dbReference>
<evidence type="ECO:0000256" key="3">
    <source>
        <dbReference type="ARBA" id="ARBA00016296"/>
    </source>
</evidence>
<accession>A0ABR9VNF9</accession>
<evidence type="ECO:0000256" key="6">
    <source>
        <dbReference type="ARBA" id="ARBA00022777"/>
    </source>
</evidence>
<keyword evidence="6 9" id="KW-0418">Kinase</keyword>
<comment type="caution">
    <text evidence="11">The sequence shown here is derived from an EMBL/GenBank/DDBJ whole genome shotgun (WGS) entry which is preliminary data.</text>
</comment>
<evidence type="ECO:0000256" key="8">
    <source>
        <dbReference type="ARBA" id="ARBA00030128"/>
    </source>
</evidence>
<dbReference type="InterPro" id="IPR027417">
    <property type="entry name" value="P-loop_NTPase"/>
</dbReference>
<feature type="domain" description="Guanylate kinase-like" evidence="10">
    <location>
        <begin position="10"/>
        <end position="188"/>
    </location>
</feature>
<comment type="function">
    <text evidence="9">Essential for recycling GMP and indirectly, cGMP.</text>
</comment>
<evidence type="ECO:0000313" key="12">
    <source>
        <dbReference type="Proteomes" id="UP000658720"/>
    </source>
</evidence>
<dbReference type="Pfam" id="PF00625">
    <property type="entry name" value="Guanylate_kin"/>
    <property type="match status" value="1"/>
</dbReference>
<gene>
    <name evidence="9 11" type="primary">gmk</name>
    <name evidence="11" type="ORF">IQ217_03230</name>
</gene>
<dbReference type="Gene3D" id="3.30.63.10">
    <property type="entry name" value="Guanylate Kinase phosphate binding domain"/>
    <property type="match status" value="1"/>
</dbReference>
<keyword evidence="7 9" id="KW-0067">ATP-binding</keyword>
<evidence type="ECO:0000256" key="7">
    <source>
        <dbReference type="ARBA" id="ARBA00022840"/>
    </source>
</evidence>
<evidence type="ECO:0000256" key="2">
    <source>
        <dbReference type="ARBA" id="ARBA00012961"/>
    </source>
</evidence>
<evidence type="ECO:0000256" key="4">
    <source>
        <dbReference type="ARBA" id="ARBA00022679"/>
    </source>
</evidence>
<keyword evidence="9" id="KW-0963">Cytoplasm</keyword>
<dbReference type="InterPro" id="IPR008144">
    <property type="entry name" value="Guanylate_kin-like_dom"/>
</dbReference>
<dbReference type="RefSeq" id="WP_194018897.1">
    <property type="nucleotide sequence ID" value="NZ_JADEVV010000006.1"/>
</dbReference>
<organism evidence="11 12">
    <name type="scientific">Synechocystis salina LEGE 00031</name>
    <dbReference type="NCBI Taxonomy" id="1828736"/>
    <lineage>
        <taxon>Bacteria</taxon>
        <taxon>Bacillati</taxon>
        <taxon>Cyanobacteriota</taxon>
        <taxon>Cyanophyceae</taxon>
        <taxon>Synechococcales</taxon>
        <taxon>Merismopediaceae</taxon>
        <taxon>Synechocystis</taxon>
    </lineage>
</organism>
<evidence type="ECO:0000259" key="10">
    <source>
        <dbReference type="PROSITE" id="PS50052"/>
    </source>
</evidence>
<proteinExistence type="inferred from homology"/>
<keyword evidence="5 9" id="KW-0547">Nucleotide-binding</keyword>
<comment type="subcellular location">
    <subcellularLocation>
        <location evidence="9">Cytoplasm</location>
    </subcellularLocation>
</comment>
<dbReference type="NCBIfam" id="TIGR03263">
    <property type="entry name" value="guanyl_kin"/>
    <property type="match status" value="1"/>
</dbReference>
<dbReference type="CDD" id="cd00071">
    <property type="entry name" value="GMPK"/>
    <property type="match status" value="1"/>
</dbReference>
<dbReference type="GO" id="GO:0004385">
    <property type="term" value="F:GMP kinase activity"/>
    <property type="evidence" value="ECO:0007669"/>
    <property type="project" value="UniProtKB-EC"/>
</dbReference>
<evidence type="ECO:0000256" key="5">
    <source>
        <dbReference type="ARBA" id="ARBA00022741"/>
    </source>
</evidence>
<evidence type="ECO:0000313" key="11">
    <source>
        <dbReference type="EMBL" id="MBE9252884.1"/>
    </source>
</evidence>
<evidence type="ECO:0000256" key="1">
    <source>
        <dbReference type="ARBA" id="ARBA00005790"/>
    </source>
</evidence>
<dbReference type="InterPro" id="IPR008145">
    <property type="entry name" value="GK/Ca_channel_bsu"/>
</dbReference>
<dbReference type="EC" id="2.7.4.8" evidence="2 9"/>
<feature type="binding site" evidence="9">
    <location>
        <begin position="17"/>
        <end position="24"/>
    </location>
    <ligand>
        <name>ATP</name>
        <dbReference type="ChEBI" id="CHEBI:30616"/>
    </ligand>
</feature>
<dbReference type="SMART" id="SM00072">
    <property type="entry name" value="GuKc"/>
    <property type="match status" value="1"/>
</dbReference>
<dbReference type="SUPFAM" id="SSF52540">
    <property type="entry name" value="P-loop containing nucleoside triphosphate hydrolases"/>
    <property type="match status" value="1"/>
</dbReference>